<evidence type="ECO:0000256" key="1">
    <source>
        <dbReference type="SAM" id="Coils"/>
    </source>
</evidence>
<name>A0A4P7XF18_9ALTE</name>
<accession>A0A4P7XF18</accession>
<sequence length="878" mass="100836">MSSFFKRLFKQKSPKRNPEPQPRDIEQLDPKDPRDRDKLFKIVTDPQTSDREVIAALTKTGTLEFIVPWYVESPPRVQNIISDWIARQPGSARRLSQARGKLADPRLKRICDQLAGDTDENTGGASLQDQGPEQLERLALRSKSAHERREAAERIEDESTLQRVAKASKGRDKSVYQIARHKLQALREQDARAEAINAQTEKLIDECALHARTESTQFYSQRFESLTERWKALSETATPHQQERFHAAQAQCQVRLNELLAEAEKAAQATARSHERQETLALLDRTLDDLQNLAPDQIPGISSLDAMQKTQENRWLEATRDSPVDRSEQRKYEHLMQALRQYVQAVQNFEARRGQLEEATANGDANSLVNLVAEVAWPVGYTEPQVLNAARVLTLKRTVPAEAAITGSTETKEIDGLLDKLEDATQKKELKPSRRLLKEVQQRVDRVPGAGRRQFQGRLTLLARQVQELQDWQGFATRPKQESLCEQMEHLTDQHLDPELKASKIQELQKEWRELGGSSDQVLWQRFKKAADLAFEPCQQYFEIRNELKAANLHKREQLCDELSMFVSQVDWSACDWRGVEKIHRKAREEWREAKPIDFRRNRDIQRRFDVLLKEIDGRLNEERDRNERVKADIVERARALSELEPLNDAISQAKGLQKEWEAVGLTDQKRDRLLWQSFRAACDKVFARRDDQRAEQQAQTSEQLEAAQALLDAIETTLVSPELSNGAGAIRQRLQDYRKLELPPTHRDALDRRFEQLQDRFQQAAREAESAEIKRMWLQQLRQVPSDAPAQPDTEALREICVRAEILAGLESPEEDQQARMTLQVERLAAGLGQGDRIPDTRTEVDRLIGSWQKNAGATPPAHLQERIEHAFTSLVF</sequence>
<protein>
    <submittedName>
        <fullName evidence="3">DUF349 domain-containing protein</fullName>
    </submittedName>
</protein>
<dbReference type="EMBL" id="CP031093">
    <property type="protein sequence ID" value="QCF25549.1"/>
    <property type="molecule type" value="Genomic_DNA"/>
</dbReference>
<dbReference type="Proteomes" id="UP000298049">
    <property type="component" value="Chromosome"/>
</dbReference>
<keyword evidence="4" id="KW-1185">Reference proteome</keyword>
<reference evidence="3 4" key="1">
    <citation type="submission" date="2018-07" db="EMBL/GenBank/DDBJ databases">
        <title>Marsedoiliclastica nanhaica gen. nov. sp. nov., a novel marine hydrocarbonoclastic bacterium isolated from an in-situ enriched hydrocarbon-degrading consortium in deep-sea sediment.</title>
        <authorList>
            <person name="Dong C."/>
            <person name="Ma T."/>
            <person name="Liu R."/>
            <person name="Shao Z."/>
        </authorList>
    </citation>
    <scope>NUCLEOTIDE SEQUENCE [LARGE SCALE GENOMIC DNA]</scope>
    <source>
        <strain evidence="4">soil36-7</strain>
    </source>
</reference>
<dbReference type="Pfam" id="PF03993">
    <property type="entry name" value="DUF349"/>
    <property type="match status" value="2"/>
</dbReference>
<dbReference type="KEGG" id="hmi:soil367_06195"/>
<feature type="compositionally biased region" description="Basic and acidic residues" evidence="2">
    <location>
        <begin position="16"/>
        <end position="37"/>
    </location>
</feature>
<feature type="coiled-coil region" evidence="1">
    <location>
        <begin position="748"/>
        <end position="775"/>
    </location>
</feature>
<evidence type="ECO:0000313" key="4">
    <source>
        <dbReference type="Proteomes" id="UP000298049"/>
    </source>
</evidence>
<feature type="coiled-coil region" evidence="1">
    <location>
        <begin position="332"/>
        <end position="359"/>
    </location>
</feature>
<dbReference type="InterPro" id="IPR007139">
    <property type="entry name" value="DUF349"/>
</dbReference>
<dbReference type="OrthoDB" id="5523335at2"/>
<proteinExistence type="predicted"/>
<dbReference type="RefSeq" id="WP_136547938.1">
    <property type="nucleotide sequence ID" value="NZ_CP031093.1"/>
</dbReference>
<evidence type="ECO:0000313" key="3">
    <source>
        <dbReference type="EMBL" id="QCF25549.1"/>
    </source>
</evidence>
<keyword evidence="1" id="KW-0175">Coiled coil</keyword>
<feature type="region of interest" description="Disordered" evidence="2">
    <location>
        <begin position="1"/>
        <end position="37"/>
    </location>
</feature>
<dbReference type="AlphaFoldDB" id="A0A4P7XF18"/>
<gene>
    <name evidence="3" type="ORF">soil367_06195</name>
</gene>
<evidence type="ECO:0000256" key="2">
    <source>
        <dbReference type="SAM" id="MobiDB-lite"/>
    </source>
</evidence>
<organism evidence="3 4">
    <name type="scientific">Hydrocarboniclastica marina</name>
    <dbReference type="NCBI Taxonomy" id="2259620"/>
    <lineage>
        <taxon>Bacteria</taxon>
        <taxon>Pseudomonadati</taxon>
        <taxon>Pseudomonadota</taxon>
        <taxon>Gammaproteobacteria</taxon>
        <taxon>Alteromonadales</taxon>
        <taxon>Alteromonadaceae</taxon>
        <taxon>Hydrocarboniclastica</taxon>
    </lineage>
</organism>